<gene>
    <name evidence="3" type="ORF">BN4615_P4485</name>
</gene>
<protein>
    <submittedName>
        <fullName evidence="3">Putative secreted protein</fullName>
    </submittedName>
</protein>
<proteinExistence type="predicted"/>
<dbReference type="Pfam" id="PF06259">
    <property type="entry name" value="Abhydrolase_8"/>
    <property type="match status" value="1"/>
</dbReference>
<feature type="region of interest" description="Disordered" evidence="1">
    <location>
        <begin position="163"/>
        <end position="190"/>
    </location>
</feature>
<dbReference type="InterPro" id="IPR029058">
    <property type="entry name" value="AB_hydrolase_fold"/>
</dbReference>
<dbReference type="SUPFAM" id="SSF53474">
    <property type="entry name" value="alpha/beta-Hydrolases"/>
    <property type="match status" value="1"/>
</dbReference>
<dbReference type="InterPro" id="IPR010427">
    <property type="entry name" value="DUF1023"/>
</dbReference>
<dbReference type="EMBL" id="LT559118">
    <property type="protein sequence ID" value="SBO94969.1"/>
    <property type="molecule type" value="Genomic_DNA"/>
</dbReference>
<dbReference type="AlphaFoldDB" id="A0A1M4E7X1"/>
<evidence type="ECO:0000256" key="1">
    <source>
        <dbReference type="SAM" id="MobiDB-lite"/>
    </source>
</evidence>
<sequence>MIGALLLLPPPHASERLVRIYGSDPTTADRVAIIVPGADTRVATFDSSTRHPGGAARALLAEATRLAPHIRLTVVAWLGYDSPPTLSLAALTDEAAVAGSRELRRTVAALHHRTTAPITLLCHSYGSYTCALAAPGLPISDLAFIGSPGVGTGTKATAITSASTSNNTSANAGSSTNTNTSASPTSATPPIRVWAGLGDNDWIKLVPKIKLGTLGFGTDPMKAPYGARRFETGTGGHSDYYTPGTPSLHNLTLIALGRHQEVTPEKDGS</sequence>
<organism evidence="3">
    <name type="scientific">Nonomuraea gerenzanensis</name>
    <dbReference type="NCBI Taxonomy" id="93944"/>
    <lineage>
        <taxon>Bacteria</taxon>
        <taxon>Bacillati</taxon>
        <taxon>Actinomycetota</taxon>
        <taxon>Actinomycetes</taxon>
        <taxon>Streptosporangiales</taxon>
        <taxon>Streptosporangiaceae</taxon>
        <taxon>Nonomuraea</taxon>
    </lineage>
</organism>
<evidence type="ECO:0000259" key="2">
    <source>
        <dbReference type="Pfam" id="PF06259"/>
    </source>
</evidence>
<reference evidence="3" key="1">
    <citation type="submission" date="2016-04" db="EMBL/GenBank/DDBJ databases">
        <authorList>
            <person name="Evans L.H."/>
            <person name="Alamgir A."/>
            <person name="Owens N."/>
            <person name="Weber N.D."/>
            <person name="Virtaneva K."/>
            <person name="Barbian K."/>
            <person name="Babar A."/>
            <person name="Rosenke K."/>
        </authorList>
    </citation>
    <scope>NUCLEOTIDE SEQUENCE</scope>
    <source>
        <strain evidence="3">Nono1</strain>
    </source>
</reference>
<name>A0A1M4E7X1_9ACTN</name>
<evidence type="ECO:0000313" key="3">
    <source>
        <dbReference type="EMBL" id="SBO94969.1"/>
    </source>
</evidence>
<feature type="domain" description="DUF1023" evidence="2">
    <location>
        <begin position="24"/>
        <end position="156"/>
    </location>
</feature>
<accession>A0A1M4E7X1</accession>